<proteinExistence type="predicted"/>
<dbReference type="GeneID" id="106818680"/>
<organism evidence="1 2">
    <name type="scientific">Priapulus caudatus</name>
    <name type="common">Priapulid worm</name>
    <dbReference type="NCBI Taxonomy" id="37621"/>
    <lineage>
        <taxon>Eukaryota</taxon>
        <taxon>Metazoa</taxon>
        <taxon>Ecdysozoa</taxon>
        <taxon>Scalidophora</taxon>
        <taxon>Priapulida</taxon>
        <taxon>Priapulimorpha</taxon>
        <taxon>Priapulimorphida</taxon>
        <taxon>Priapulidae</taxon>
        <taxon>Priapulus</taxon>
    </lineage>
</organism>
<accession>A0ABM1F327</accession>
<evidence type="ECO:0000313" key="2">
    <source>
        <dbReference type="RefSeq" id="XP_014678848.1"/>
    </source>
</evidence>
<sequence length="239" mass="26898">MCIICDSSASWFSKTTSIAASTGEPSSWVSSICGDVSISWTHELSHALVTTFPPSVTSIAAFALFYVPIFRITQNEKALDKFFLVAPELSNILHEFATECGIDNDDKRTQHHEITGGKLTRMTRNAGKLTKVFREHGDPFMSTEDEDEIYNMLTKEVMTAKVSKDIIERDEIGQHMFEEFVTERLTEGRLPVWAKMKRRKIGTYKRANAAMEVTEGRKVVTNACNSLCVQDMDTSPQLE</sequence>
<dbReference type="PANTHER" id="PTHR47018">
    <property type="entry name" value="CXC DOMAIN-CONTAINING PROTEIN-RELATED"/>
    <property type="match status" value="1"/>
</dbReference>
<dbReference type="RefSeq" id="XP_014678848.1">
    <property type="nucleotide sequence ID" value="XM_014823362.1"/>
</dbReference>
<dbReference type="PANTHER" id="PTHR47018:SF3">
    <property type="entry name" value="MYCBP-ASSOCIATED PROTEIN"/>
    <property type="match status" value="1"/>
</dbReference>
<gene>
    <name evidence="2" type="primary">LOC106818680</name>
</gene>
<keyword evidence="1" id="KW-1185">Reference proteome</keyword>
<reference evidence="2" key="1">
    <citation type="submission" date="2025-08" db="UniProtKB">
        <authorList>
            <consortium name="RefSeq"/>
        </authorList>
    </citation>
    <scope>IDENTIFICATION</scope>
</reference>
<protein>
    <submittedName>
        <fullName evidence="2">Uncharacterized protein LOC106818680</fullName>
    </submittedName>
</protein>
<name>A0ABM1F327_PRICU</name>
<dbReference type="Proteomes" id="UP000695022">
    <property type="component" value="Unplaced"/>
</dbReference>
<evidence type="ECO:0000313" key="1">
    <source>
        <dbReference type="Proteomes" id="UP000695022"/>
    </source>
</evidence>